<keyword evidence="3" id="KW-1185">Reference proteome</keyword>
<dbReference type="SMART" id="SM00271">
    <property type="entry name" value="DnaJ"/>
    <property type="match status" value="1"/>
</dbReference>
<evidence type="ECO:0000313" key="2">
    <source>
        <dbReference type="EMBL" id="KAL0009644.1"/>
    </source>
</evidence>
<accession>A0AAW2DHF7</accession>
<evidence type="ECO:0000259" key="1">
    <source>
        <dbReference type="PROSITE" id="PS50076"/>
    </source>
</evidence>
<dbReference type="InterPro" id="IPR001623">
    <property type="entry name" value="DnaJ_domain"/>
</dbReference>
<dbReference type="PANTHER" id="PTHR45181:SF8">
    <property type="entry name" value="HEAT SHOCK PROTEIN DNAJ WITH TETRATRICOPEPTIDE REPEAT-CONTAINING PROTEIN"/>
    <property type="match status" value="1"/>
</dbReference>
<reference evidence="2 3" key="1">
    <citation type="submission" date="2024-01" db="EMBL/GenBank/DDBJ databases">
        <title>A telomere-to-telomere, gap-free genome of sweet tea (Lithocarpus litseifolius).</title>
        <authorList>
            <person name="Zhou J."/>
        </authorList>
    </citation>
    <scope>NUCLEOTIDE SEQUENCE [LARGE SCALE GENOMIC DNA]</scope>
    <source>
        <strain evidence="2">Zhou-2022a</strain>
        <tissue evidence="2">Leaf</tissue>
    </source>
</reference>
<dbReference type="Gene3D" id="1.10.287.110">
    <property type="entry name" value="DnaJ domain"/>
    <property type="match status" value="1"/>
</dbReference>
<gene>
    <name evidence="2" type="ORF">SO802_011146</name>
</gene>
<organism evidence="2 3">
    <name type="scientific">Lithocarpus litseifolius</name>
    <dbReference type="NCBI Taxonomy" id="425828"/>
    <lineage>
        <taxon>Eukaryota</taxon>
        <taxon>Viridiplantae</taxon>
        <taxon>Streptophyta</taxon>
        <taxon>Embryophyta</taxon>
        <taxon>Tracheophyta</taxon>
        <taxon>Spermatophyta</taxon>
        <taxon>Magnoliopsida</taxon>
        <taxon>eudicotyledons</taxon>
        <taxon>Gunneridae</taxon>
        <taxon>Pentapetalae</taxon>
        <taxon>rosids</taxon>
        <taxon>fabids</taxon>
        <taxon>Fagales</taxon>
        <taxon>Fagaceae</taxon>
        <taxon>Lithocarpus</taxon>
    </lineage>
</organism>
<dbReference type="Gene3D" id="1.25.40.10">
    <property type="entry name" value="Tetratricopeptide repeat domain"/>
    <property type="match status" value="1"/>
</dbReference>
<feature type="domain" description="J" evidence="1">
    <location>
        <begin position="102"/>
        <end position="180"/>
    </location>
</feature>
<sequence>MLRFVNASSLKALHACKVETFLSIALDRNYAKAVSRRATLHEMIRDYGQAVSDLQRLVSILENESGQKVKQSGTPSSVKELRQARRHLPSMEEEAKNGIPLDFYKILGIKPSDTASDIKKAYRKAALRHHPDKAGQFLARSESGDEGRLWKEISQEVHKDADRLFKMIGEAYAVLSDSTKVCHPHNESNLELVSNRLAKFATSGFMRDASQGLTIHS</sequence>
<proteinExistence type="predicted"/>
<evidence type="ECO:0000313" key="3">
    <source>
        <dbReference type="Proteomes" id="UP001459277"/>
    </source>
</evidence>
<dbReference type="PRINTS" id="PR00625">
    <property type="entry name" value="JDOMAIN"/>
</dbReference>
<dbReference type="Proteomes" id="UP001459277">
    <property type="component" value="Unassembled WGS sequence"/>
</dbReference>
<name>A0AAW2DHF7_9ROSI</name>
<protein>
    <recommendedName>
        <fullName evidence="1">J domain-containing protein</fullName>
    </recommendedName>
</protein>
<dbReference type="InterPro" id="IPR036869">
    <property type="entry name" value="J_dom_sf"/>
</dbReference>
<dbReference type="EMBL" id="JAZDWU010000003">
    <property type="protein sequence ID" value="KAL0009644.1"/>
    <property type="molecule type" value="Genomic_DNA"/>
</dbReference>
<dbReference type="PANTHER" id="PTHR45181">
    <property type="entry name" value="HEAT SHOCK PROTEIN DNAJ WITH TETRATRICOPEPTIDE REPEAT-CONTAINING PROTEIN"/>
    <property type="match status" value="1"/>
</dbReference>
<dbReference type="SUPFAM" id="SSF46565">
    <property type="entry name" value="Chaperone J-domain"/>
    <property type="match status" value="1"/>
</dbReference>
<dbReference type="Pfam" id="PF00226">
    <property type="entry name" value="DnaJ"/>
    <property type="match status" value="1"/>
</dbReference>
<dbReference type="AlphaFoldDB" id="A0AAW2DHF7"/>
<dbReference type="PROSITE" id="PS50076">
    <property type="entry name" value="DNAJ_2"/>
    <property type="match status" value="1"/>
</dbReference>
<dbReference type="CDD" id="cd06257">
    <property type="entry name" value="DnaJ"/>
    <property type="match status" value="1"/>
</dbReference>
<comment type="caution">
    <text evidence="2">The sequence shown here is derived from an EMBL/GenBank/DDBJ whole genome shotgun (WGS) entry which is preliminary data.</text>
</comment>
<dbReference type="InterPro" id="IPR011990">
    <property type="entry name" value="TPR-like_helical_dom_sf"/>
</dbReference>